<dbReference type="InterPro" id="IPR032710">
    <property type="entry name" value="NTF2-like_dom_sf"/>
</dbReference>
<dbReference type="InterPro" id="IPR037401">
    <property type="entry name" value="SnoaL-like"/>
</dbReference>
<sequence length="164" mass="18761">MREKDTQYILDWIAIQELVAEYGQAIDFGRDTGDWSRWVNVFTPEVIADYSRLFDGEPVTMARDAMAKVGGDALAPFHRVQHATANTVRTHFKSDTEAQVMAYADVAHFFYAGGVQQEWTVVIRYTHDVLKTAEGWRIRRVMLDPIHFRGNPVGLDFVKGKRLV</sequence>
<keyword evidence="3" id="KW-1185">Reference proteome</keyword>
<gene>
    <name evidence="2" type="ORF">A176_000940</name>
</gene>
<dbReference type="OrthoDB" id="981191at2"/>
<dbReference type="PATRIC" id="fig|1297742.4.peg.954"/>
<dbReference type="AlphaFoldDB" id="A0A0H4WR45"/>
<evidence type="ECO:0000259" key="1">
    <source>
        <dbReference type="Pfam" id="PF13577"/>
    </source>
</evidence>
<protein>
    <recommendedName>
        <fullName evidence="1">SnoaL-like domain-containing protein</fullName>
    </recommendedName>
</protein>
<dbReference type="Proteomes" id="UP000009026">
    <property type="component" value="Chromosome"/>
</dbReference>
<dbReference type="EMBL" id="CP012109">
    <property type="protein sequence ID" value="AKQ64028.1"/>
    <property type="molecule type" value="Genomic_DNA"/>
</dbReference>
<organism evidence="2 3">
    <name type="scientific">Pseudomyxococcus hansupus</name>
    <dbReference type="NCBI Taxonomy" id="1297742"/>
    <lineage>
        <taxon>Bacteria</taxon>
        <taxon>Pseudomonadati</taxon>
        <taxon>Myxococcota</taxon>
        <taxon>Myxococcia</taxon>
        <taxon>Myxococcales</taxon>
        <taxon>Cystobacterineae</taxon>
        <taxon>Myxococcaceae</taxon>
        <taxon>Pseudomyxococcus</taxon>
    </lineage>
</organism>
<dbReference type="KEGG" id="mym:A176_000940"/>
<dbReference type="Pfam" id="PF13577">
    <property type="entry name" value="SnoaL_4"/>
    <property type="match status" value="1"/>
</dbReference>
<proteinExistence type="predicted"/>
<evidence type="ECO:0000313" key="3">
    <source>
        <dbReference type="Proteomes" id="UP000009026"/>
    </source>
</evidence>
<evidence type="ECO:0000313" key="2">
    <source>
        <dbReference type="EMBL" id="AKQ64028.1"/>
    </source>
</evidence>
<accession>A0A0H4WR45</accession>
<dbReference type="SUPFAM" id="SSF54427">
    <property type="entry name" value="NTF2-like"/>
    <property type="match status" value="1"/>
</dbReference>
<reference evidence="2 3" key="1">
    <citation type="journal article" date="2016" name="PLoS ONE">
        <title>Complete Genome Sequence and Comparative Genomics of a Novel Myxobacterium Myxococcus hansupus.</title>
        <authorList>
            <person name="Sharma G."/>
            <person name="Narwani T."/>
            <person name="Subramanian S."/>
        </authorList>
    </citation>
    <scope>NUCLEOTIDE SEQUENCE [LARGE SCALE GENOMIC DNA]</scope>
    <source>
        <strain evidence="3">mixupus</strain>
    </source>
</reference>
<dbReference type="eggNOG" id="ENOG5030Z2H">
    <property type="taxonomic scope" value="Bacteria"/>
</dbReference>
<name>A0A0H4WR45_9BACT</name>
<dbReference type="Gene3D" id="3.10.450.50">
    <property type="match status" value="1"/>
</dbReference>
<dbReference type="RefSeq" id="WP_002635787.1">
    <property type="nucleotide sequence ID" value="NZ_CP012109.1"/>
</dbReference>
<feature type="domain" description="SnoaL-like" evidence="1">
    <location>
        <begin position="10"/>
        <end position="140"/>
    </location>
</feature>